<dbReference type="Pfam" id="PF08481">
    <property type="entry name" value="GBS_Bsp-like"/>
    <property type="match status" value="1"/>
</dbReference>
<proteinExistence type="predicted"/>
<accession>A0A9D2NX16</accession>
<dbReference type="PANTHER" id="PTHR47371">
    <property type="entry name" value="LIPOTEICHOIC ACID SYNTHASE"/>
    <property type="match status" value="1"/>
</dbReference>
<evidence type="ECO:0000256" key="7">
    <source>
        <dbReference type="SAM" id="MobiDB-lite"/>
    </source>
</evidence>
<evidence type="ECO:0000256" key="1">
    <source>
        <dbReference type="ARBA" id="ARBA00004651"/>
    </source>
</evidence>
<keyword evidence="4 8" id="KW-0812">Transmembrane</keyword>
<evidence type="ECO:0000256" key="4">
    <source>
        <dbReference type="ARBA" id="ARBA00022692"/>
    </source>
</evidence>
<evidence type="ECO:0000256" key="6">
    <source>
        <dbReference type="ARBA" id="ARBA00023136"/>
    </source>
</evidence>
<dbReference type="InterPro" id="IPR017850">
    <property type="entry name" value="Alkaline_phosphatase_core_sf"/>
</dbReference>
<dbReference type="SUPFAM" id="SSF53649">
    <property type="entry name" value="Alkaline phosphatase-like"/>
    <property type="match status" value="1"/>
</dbReference>
<dbReference type="InterPro" id="IPR050448">
    <property type="entry name" value="OpgB/LTA_synthase_biosynth"/>
</dbReference>
<feature type="transmembrane region" description="Helical" evidence="8">
    <location>
        <begin position="30"/>
        <end position="57"/>
    </location>
</feature>
<dbReference type="Proteomes" id="UP000823894">
    <property type="component" value="Unassembled WGS sequence"/>
</dbReference>
<name>A0A9D2NX16_9FIRM</name>
<evidence type="ECO:0000259" key="9">
    <source>
        <dbReference type="Pfam" id="PF00884"/>
    </source>
</evidence>
<comment type="subcellular location">
    <subcellularLocation>
        <location evidence="1">Cell membrane</location>
        <topology evidence="1">Multi-pass membrane protein</topology>
    </subcellularLocation>
</comment>
<evidence type="ECO:0000256" key="8">
    <source>
        <dbReference type="SAM" id="Phobius"/>
    </source>
</evidence>
<reference evidence="10" key="2">
    <citation type="submission" date="2021-04" db="EMBL/GenBank/DDBJ databases">
        <authorList>
            <person name="Gilroy R."/>
        </authorList>
    </citation>
    <scope>NUCLEOTIDE SEQUENCE</scope>
    <source>
        <strain evidence="10">ChiGjej1B1-1692</strain>
    </source>
</reference>
<keyword evidence="6 8" id="KW-0472">Membrane</keyword>
<dbReference type="AlphaFoldDB" id="A0A9D2NX16"/>
<organism evidence="10 11">
    <name type="scientific">Candidatus Mediterraneibacter faecigallinarum</name>
    <dbReference type="NCBI Taxonomy" id="2838669"/>
    <lineage>
        <taxon>Bacteria</taxon>
        <taxon>Bacillati</taxon>
        <taxon>Bacillota</taxon>
        <taxon>Clostridia</taxon>
        <taxon>Lachnospirales</taxon>
        <taxon>Lachnospiraceae</taxon>
        <taxon>Mediterraneibacter</taxon>
    </lineage>
</organism>
<dbReference type="CDD" id="cd16015">
    <property type="entry name" value="LTA_synthase"/>
    <property type="match status" value="1"/>
</dbReference>
<dbReference type="Gene3D" id="3.40.720.10">
    <property type="entry name" value="Alkaline Phosphatase, subunit A"/>
    <property type="match status" value="1"/>
</dbReference>
<dbReference type="Gene3D" id="2.60.40.3760">
    <property type="match status" value="1"/>
</dbReference>
<keyword evidence="3" id="KW-1003">Cell membrane</keyword>
<dbReference type="PANTHER" id="PTHR47371:SF3">
    <property type="entry name" value="PHOSPHOGLYCEROL TRANSFERASE I"/>
    <property type="match status" value="1"/>
</dbReference>
<feature type="transmembrane region" description="Helical" evidence="8">
    <location>
        <begin position="114"/>
        <end position="136"/>
    </location>
</feature>
<gene>
    <name evidence="10" type="ORF">H9757_08610</name>
</gene>
<dbReference type="Pfam" id="PF00884">
    <property type="entry name" value="Sulfatase"/>
    <property type="match status" value="1"/>
</dbReference>
<reference evidence="10" key="1">
    <citation type="journal article" date="2021" name="PeerJ">
        <title>Extensive microbial diversity within the chicken gut microbiome revealed by metagenomics and culture.</title>
        <authorList>
            <person name="Gilroy R."/>
            <person name="Ravi A."/>
            <person name="Getino M."/>
            <person name="Pursley I."/>
            <person name="Horton D.L."/>
            <person name="Alikhan N.F."/>
            <person name="Baker D."/>
            <person name="Gharbi K."/>
            <person name="Hall N."/>
            <person name="Watson M."/>
            <person name="Adriaenssens E.M."/>
            <person name="Foster-Nyarko E."/>
            <person name="Jarju S."/>
            <person name="Secka A."/>
            <person name="Antonio M."/>
            <person name="Oren A."/>
            <person name="Chaudhuri R.R."/>
            <person name="La Ragione R."/>
            <person name="Hildebrand F."/>
            <person name="Pallen M.J."/>
        </authorList>
    </citation>
    <scope>NUCLEOTIDE SEQUENCE</scope>
    <source>
        <strain evidence="10">ChiGjej1B1-1692</strain>
    </source>
</reference>
<dbReference type="GO" id="GO:0005886">
    <property type="term" value="C:plasma membrane"/>
    <property type="evidence" value="ECO:0007669"/>
    <property type="project" value="UniProtKB-SubCell"/>
</dbReference>
<feature type="domain" description="Sulfatase N-terminal" evidence="9">
    <location>
        <begin position="177"/>
        <end position="417"/>
    </location>
</feature>
<protein>
    <submittedName>
        <fullName evidence="10">GBS Bsp-like repeat-containing protein</fullName>
    </submittedName>
</protein>
<feature type="region of interest" description="Disordered" evidence="7">
    <location>
        <begin position="1"/>
        <end position="23"/>
    </location>
</feature>
<comment type="pathway">
    <text evidence="2">Cell wall biogenesis; lipoteichoic acid biosynthesis.</text>
</comment>
<dbReference type="EMBL" id="DWWK01000132">
    <property type="protein sequence ID" value="HJC39101.1"/>
    <property type="molecule type" value="Genomic_DNA"/>
</dbReference>
<evidence type="ECO:0000256" key="2">
    <source>
        <dbReference type="ARBA" id="ARBA00004936"/>
    </source>
</evidence>
<feature type="transmembrane region" description="Helical" evidence="8">
    <location>
        <begin position="87"/>
        <end position="109"/>
    </location>
</feature>
<evidence type="ECO:0000256" key="5">
    <source>
        <dbReference type="ARBA" id="ARBA00022989"/>
    </source>
</evidence>
<evidence type="ECO:0000313" key="11">
    <source>
        <dbReference type="Proteomes" id="UP000823894"/>
    </source>
</evidence>
<dbReference type="InterPro" id="IPR013688">
    <property type="entry name" value="GBS_Bsp-like"/>
</dbReference>
<comment type="caution">
    <text evidence="10">The sequence shown here is derived from an EMBL/GenBank/DDBJ whole genome shotgun (WGS) entry which is preliminary data.</text>
</comment>
<evidence type="ECO:0000313" key="10">
    <source>
        <dbReference type="EMBL" id="HJC39101.1"/>
    </source>
</evidence>
<evidence type="ECO:0000256" key="3">
    <source>
        <dbReference type="ARBA" id="ARBA00022475"/>
    </source>
</evidence>
<sequence length="633" mass="71897">MKNKVNPLENHGERKTVRRRRRQAGKKRKILSVIGTILTVFLITLATLLAASITWMFKTWNHLTMDELMYQLRAPMDGTNRNMIMDYIWSCIPLTVAVLAVSIIILLLVRKKKVIYRTVIGILLAGAVAIISYYLAYTWNRLDIGNYAENKSTYSEFIDVNYIDPADTELTFPETKRNLIYIFLESVETTYADTENGGAFEENYIPNLTELAQENEDFSGSSTDLNGGYAMPYTTWTAGALFGQTAGLPLSIPIDGNSMDTQDSFFPGIVTMGDILEQQGYEQVFMIGSDANFGGRELYFTEHGNYDIEDYYYFTEIGKIPADRWVWWGFEDLYLFDFAKEKLTELRQSDEPFNLTLLTVDTHFEDGYVCEECGDEYGDDQYANVLTCSDRQVYEFVKWIQRQDFYENTTIVISGDHPTMDSDFCEDVESDYSRRVYTTYINSAVQADDATMTRNYTTFDNFPTTLASLGVEIAGDRLGLGTNLFSDTLTLTETYGIQRMSDELQKESKLMQELTSTINEDSTELKIREGRAPTAALTVQPYNYLDGRLPVLITDLTNADTTTSTINVAVWTEEDRSDQQWIQAELQADGTYLCNINVANFGFKLGQYNIEAYLIDNTGAQYLLGSAAGFVEE</sequence>
<keyword evidence="5 8" id="KW-1133">Transmembrane helix</keyword>
<dbReference type="InterPro" id="IPR000917">
    <property type="entry name" value="Sulfatase_N"/>
</dbReference>